<dbReference type="SUPFAM" id="SSF50156">
    <property type="entry name" value="PDZ domain-like"/>
    <property type="match status" value="1"/>
</dbReference>
<dbReference type="GO" id="GO:0006508">
    <property type="term" value="P:proteolysis"/>
    <property type="evidence" value="ECO:0007669"/>
    <property type="project" value="UniProtKB-KW"/>
</dbReference>
<dbReference type="PROSITE" id="PS50106">
    <property type="entry name" value="PDZ"/>
    <property type="match status" value="1"/>
</dbReference>
<dbReference type="InterPro" id="IPR001478">
    <property type="entry name" value="PDZ"/>
</dbReference>
<feature type="region of interest" description="Disordered" evidence="6">
    <location>
        <begin position="389"/>
        <end position="424"/>
    </location>
</feature>
<dbReference type="CDD" id="cd07560">
    <property type="entry name" value="Peptidase_S41_CPP"/>
    <property type="match status" value="1"/>
</dbReference>
<name>K4L1E5_SIMAS</name>
<dbReference type="HOGENOM" id="CLU_017295_1_1_6"/>
<dbReference type="PANTHER" id="PTHR32060:SF30">
    <property type="entry name" value="CARBOXY-TERMINAL PROCESSING PROTEASE CTPA"/>
    <property type="match status" value="1"/>
</dbReference>
<dbReference type="FunFam" id="2.30.42.10:FF:000063">
    <property type="entry name" value="Peptidase, S41 family"/>
    <property type="match status" value="1"/>
</dbReference>
<dbReference type="GO" id="GO:0007165">
    <property type="term" value="P:signal transduction"/>
    <property type="evidence" value="ECO:0007669"/>
    <property type="project" value="TreeGrafter"/>
</dbReference>
<dbReference type="GO" id="GO:0030288">
    <property type="term" value="C:outer membrane-bounded periplasmic space"/>
    <property type="evidence" value="ECO:0007669"/>
    <property type="project" value="TreeGrafter"/>
</dbReference>
<dbReference type="EMBL" id="CP003746">
    <property type="protein sequence ID" value="AFU99997.1"/>
    <property type="molecule type" value="Genomic_DNA"/>
</dbReference>
<feature type="region of interest" description="Disordered" evidence="6">
    <location>
        <begin position="446"/>
        <end position="468"/>
    </location>
</feature>
<dbReference type="OrthoDB" id="9812068at2"/>
<accession>K4L1E5</accession>
<dbReference type="Pfam" id="PF22694">
    <property type="entry name" value="CtpB_N-like"/>
    <property type="match status" value="1"/>
</dbReference>
<dbReference type="AlphaFoldDB" id="K4L1E5"/>
<dbReference type="Proteomes" id="UP000000466">
    <property type="component" value="Chromosome"/>
</dbReference>
<keyword evidence="2 5" id="KW-0645">Protease</keyword>
<organism evidence="9 10">
    <name type="scientific">Simiduia agarivorans (strain DSM 21679 / JCM 13881 / BCRC 17597 / SA1)</name>
    <dbReference type="NCBI Taxonomy" id="1117647"/>
    <lineage>
        <taxon>Bacteria</taxon>
        <taxon>Pseudomonadati</taxon>
        <taxon>Pseudomonadota</taxon>
        <taxon>Gammaproteobacteria</taxon>
        <taxon>Cellvibrionales</taxon>
        <taxon>Cellvibrionaceae</taxon>
        <taxon>Simiduia</taxon>
    </lineage>
</organism>
<reference evidence="9 10" key="1">
    <citation type="journal article" date="2013" name="Genome Announc.">
        <title>Complete genome sequence of Simiduia agarivorans SA1(T), a marine bacterium able to degrade a variety of polysaccharides.</title>
        <authorList>
            <person name="Lin S.Y."/>
            <person name="Shieh W.Y."/>
            <person name="Chen J.S."/>
            <person name="Tang S.L."/>
        </authorList>
    </citation>
    <scope>NUCLEOTIDE SEQUENCE [LARGE SCALE GENOMIC DNA]</scope>
    <source>
        <strain evidence="10">DSM 21679 / JCM 13881 / BCRC 17597 / SA1</strain>
    </source>
</reference>
<dbReference type="CDD" id="cd06782">
    <property type="entry name" value="cpPDZ_CPP-like"/>
    <property type="match status" value="1"/>
</dbReference>
<dbReference type="SMART" id="SM00228">
    <property type="entry name" value="PDZ"/>
    <property type="match status" value="1"/>
</dbReference>
<dbReference type="Pfam" id="PF03572">
    <property type="entry name" value="Peptidase_S41"/>
    <property type="match status" value="1"/>
</dbReference>
<evidence type="ECO:0000256" key="5">
    <source>
        <dbReference type="RuleBase" id="RU004404"/>
    </source>
</evidence>
<dbReference type="InterPro" id="IPR005151">
    <property type="entry name" value="Tail-specific_protease"/>
</dbReference>
<dbReference type="KEGG" id="saga:M5M_14305"/>
<dbReference type="SMART" id="SM00245">
    <property type="entry name" value="TSPc"/>
    <property type="match status" value="1"/>
</dbReference>
<dbReference type="RefSeq" id="WP_015048150.1">
    <property type="nucleotide sequence ID" value="NC_018868.3"/>
</dbReference>
<protein>
    <submittedName>
        <fullName evidence="9">C-terminal processing peptidase</fullName>
    </submittedName>
</protein>
<keyword evidence="3 5" id="KW-0378">Hydrolase</keyword>
<feature type="signal peptide" evidence="7">
    <location>
        <begin position="1"/>
        <end position="28"/>
    </location>
</feature>
<feature type="compositionally biased region" description="Basic and acidic residues" evidence="6">
    <location>
        <begin position="409"/>
        <end position="424"/>
    </location>
</feature>
<keyword evidence="10" id="KW-1185">Reference proteome</keyword>
<keyword evidence="7" id="KW-0732">Signal</keyword>
<sequence length="468" mass="50593">MKLFARPTRLTRALFVGLLAAGSTLCLATESAGEDAPKITGKDTQQELGVLPLDDLRAFTKVYDHIRQGYVESVSDRQLLEYAIKGMLSELDPHSAYLDANSFEDLQVNTTGEFGGLGIEVGMEDGWVKVIAPMDDTPAAEAGIEAGDLIIRLDDKSVKGMSLNDAVKAMRGPKGSKIIVTIVREGEDGPRDIELTRAAIKVKSVRASLLQQQYAYVRIAQFQMGTGSDMVNALNKVMKDAKKPVQGIVLDLRNNPGGVLQASVEVVDAFLDEGLIVYTEGRIDNADNRYSATEGDMTNGLPIVVLINDGSASASEIVAGALQDHRRAIILGTESFGKGSVQTVIPISEERAIKLTTALYFTPSGRSIQAQGIVPDIHVERAKLTALRPRSSVTEADLSGHLDNANGGEESKAKNRESSQQDHRELLERDNQLFEAVNLLRSHKLFGQPSPLKKPAPNQVLSANHADE</sequence>
<evidence type="ECO:0000256" key="6">
    <source>
        <dbReference type="SAM" id="MobiDB-lite"/>
    </source>
</evidence>
<proteinExistence type="inferred from homology"/>
<dbReference type="MEROPS" id="S41.004"/>
<dbReference type="Gene3D" id="2.30.42.10">
    <property type="match status" value="1"/>
</dbReference>
<dbReference type="GO" id="GO:0004175">
    <property type="term" value="F:endopeptidase activity"/>
    <property type="evidence" value="ECO:0007669"/>
    <property type="project" value="TreeGrafter"/>
</dbReference>
<evidence type="ECO:0000313" key="9">
    <source>
        <dbReference type="EMBL" id="AFU99997.1"/>
    </source>
</evidence>
<evidence type="ECO:0000259" key="8">
    <source>
        <dbReference type="PROSITE" id="PS50106"/>
    </source>
</evidence>
<dbReference type="InterPro" id="IPR029045">
    <property type="entry name" value="ClpP/crotonase-like_dom_sf"/>
</dbReference>
<dbReference type="FunFam" id="3.90.226.10:FF:000029">
    <property type="entry name" value="Peptidase, S41 family"/>
    <property type="match status" value="1"/>
</dbReference>
<dbReference type="InterPro" id="IPR036034">
    <property type="entry name" value="PDZ_sf"/>
</dbReference>
<comment type="similarity">
    <text evidence="1 5">Belongs to the peptidase S41A family.</text>
</comment>
<dbReference type="GO" id="GO:0008236">
    <property type="term" value="F:serine-type peptidase activity"/>
    <property type="evidence" value="ECO:0007669"/>
    <property type="project" value="UniProtKB-KW"/>
</dbReference>
<evidence type="ECO:0000256" key="7">
    <source>
        <dbReference type="SAM" id="SignalP"/>
    </source>
</evidence>
<dbReference type="InterPro" id="IPR055210">
    <property type="entry name" value="CtpA/B_N"/>
</dbReference>
<feature type="domain" description="PDZ" evidence="8">
    <location>
        <begin position="103"/>
        <end position="171"/>
    </location>
</feature>
<dbReference type="InterPro" id="IPR041489">
    <property type="entry name" value="PDZ_6"/>
</dbReference>
<dbReference type="NCBIfam" id="TIGR00225">
    <property type="entry name" value="prc"/>
    <property type="match status" value="1"/>
</dbReference>
<dbReference type="STRING" id="1117647.M5M_14305"/>
<dbReference type="Pfam" id="PF17820">
    <property type="entry name" value="PDZ_6"/>
    <property type="match status" value="1"/>
</dbReference>
<dbReference type="eggNOG" id="COG0793">
    <property type="taxonomic scope" value="Bacteria"/>
</dbReference>
<evidence type="ECO:0000256" key="1">
    <source>
        <dbReference type="ARBA" id="ARBA00009179"/>
    </source>
</evidence>
<dbReference type="Gene3D" id="3.90.226.10">
    <property type="entry name" value="2-enoyl-CoA Hydratase, Chain A, domain 1"/>
    <property type="match status" value="1"/>
</dbReference>
<evidence type="ECO:0000256" key="3">
    <source>
        <dbReference type="ARBA" id="ARBA00022801"/>
    </source>
</evidence>
<evidence type="ECO:0000313" key="10">
    <source>
        <dbReference type="Proteomes" id="UP000000466"/>
    </source>
</evidence>
<dbReference type="Gene3D" id="3.30.750.44">
    <property type="match status" value="1"/>
</dbReference>
<dbReference type="SUPFAM" id="SSF52096">
    <property type="entry name" value="ClpP/crotonase"/>
    <property type="match status" value="1"/>
</dbReference>
<dbReference type="PANTHER" id="PTHR32060">
    <property type="entry name" value="TAIL-SPECIFIC PROTEASE"/>
    <property type="match status" value="1"/>
</dbReference>
<evidence type="ECO:0000256" key="2">
    <source>
        <dbReference type="ARBA" id="ARBA00022670"/>
    </source>
</evidence>
<gene>
    <name evidence="9" type="ordered locus">M5M_14305</name>
</gene>
<feature type="chain" id="PRO_5003881002" evidence="7">
    <location>
        <begin position="29"/>
        <end position="468"/>
    </location>
</feature>
<evidence type="ECO:0000256" key="4">
    <source>
        <dbReference type="ARBA" id="ARBA00022825"/>
    </source>
</evidence>
<dbReference type="InterPro" id="IPR004447">
    <property type="entry name" value="Peptidase_S41A"/>
</dbReference>
<keyword evidence="4 5" id="KW-0720">Serine protease</keyword>